<protein>
    <submittedName>
        <fullName evidence="1">Uncharacterized protein</fullName>
    </submittedName>
</protein>
<dbReference type="Proteomes" id="UP000201838">
    <property type="component" value="Unassembled WGS sequence"/>
</dbReference>
<accession>A0A238J261</accession>
<dbReference type="EMBL" id="FXXQ01000006">
    <property type="protein sequence ID" value="SMX23994.1"/>
    <property type="molecule type" value="Genomic_DNA"/>
</dbReference>
<keyword evidence="2" id="KW-1185">Reference proteome</keyword>
<organism evidence="1 2">
    <name type="scientific">Boseongicola aestuarii</name>
    <dbReference type="NCBI Taxonomy" id="1470561"/>
    <lineage>
        <taxon>Bacteria</taxon>
        <taxon>Pseudomonadati</taxon>
        <taxon>Pseudomonadota</taxon>
        <taxon>Alphaproteobacteria</taxon>
        <taxon>Rhodobacterales</taxon>
        <taxon>Paracoccaceae</taxon>
        <taxon>Boseongicola</taxon>
    </lineage>
</organism>
<evidence type="ECO:0000313" key="1">
    <source>
        <dbReference type="EMBL" id="SMX23994.1"/>
    </source>
</evidence>
<gene>
    <name evidence="1" type="ORF">BOA8489_02108</name>
</gene>
<dbReference type="AlphaFoldDB" id="A0A238J261"/>
<name>A0A238J261_9RHOB</name>
<reference evidence="2" key="1">
    <citation type="submission" date="2017-05" db="EMBL/GenBank/DDBJ databases">
        <authorList>
            <person name="Rodrigo-Torres L."/>
            <person name="Arahal R. D."/>
            <person name="Lucena T."/>
        </authorList>
    </citation>
    <scope>NUCLEOTIDE SEQUENCE [LARGE SCALE GENOMIC DNA]</scope>
    <source>
        <strain evidence="2">CECT 8489</strain>
    </source>
</reference>
<evidence type="ECO:0000313" key="2">
    <source>
        <dbReference type="Proteomes" id="UP000201838"/>
    </source>
</evidence>
<sequence length="36" mass="4144">MVEPRETVSMICFWACKENPFIAGAVFDLSSDRETY</sequence>
<proteinExistence type="predicted"/>